<dbReference type="InterPro" id="IPR018060">
    <property type="entry name" value="HTH_AraC"/>
</dbReference>
<reference evidence="5 6" key="1">
    <citation type="submission" date="2018-11" db="EMBL/GenBank/DDBJ databases">
        <authorList>
            <person name="Wuyts S."/>
        </authorList>
    </citation>
    <scope>NUCLEOTIDE SEQUENCE [LARGE SCALE GENOMIC DNA]</scope>
    <source>
        <strain evidence="5">Lactobacillus mudanjiangensis AMBF249</strain>
    </source>
</reference>
<dbReference type="EMBL" id="UYIG01000001">
    <property type="protein sequence ID" value="VDG26556.1"/>
    <property type="molecule type" value="Genomic_DNA"/>
</dbReference>
<name>A0A660DXG8_9LACO</name>
<organism evidence="5 6">
    <name type="scientific">Lactiplantibacillus mudanjiangensis</name>
    <dbReference type="NCBI Taxonomy" id="1296538"/>
    <lineage>
        <taxon>Bacteria</taxon>
        <taxon>Bacillati</taxon>
        <taxon>Bacillota</taxon>
        <taxon>Bacilli</taxon>
        <taxon>Lactobacillales</taxon>
        <taxon>Lactobacillaceae</taxon>
        <taxon>Lactiplantibacillus</taxon>
    </lineage>
</organism>
<keyword evidence="2" id="KW-0238">DNA-binding</keyword>
<dbReference type="AlphaFoldDB" id="A0A660DXG8"/>
<dbReference type="Gene3D" id="1.10.10.60">
    <property type="entry name" value="Homeodomain-like"/>
    <property type="match status" value="1"/>
</dbReference>
<keyword evidence="1" id="KW-0805">Transcription regulation</keyword>
<dbReference type="RefSeq" id="WP_225424753.1">
    <property type="nucleotide sequence ID" value="NZ_BJDY01000003.1"/>
</dbReference>
<evidence type="ECO:0000256" key="1">
    <source>
        <dbReference type="ARBA" id="ARBA00023015"/>
    </source>
</evidence>
<keyword evidence="3" id="KW-0804">Transcription</keyword>
<dbReference type="Pfam" id="PF12833">
    <property type="entry name" value="HTH_18"/>
    <property type="match status" value="1"/>
</dbReference>
<dbReference type="GO" id="GO:0003700">
    <property type="term" value="F:DNA-binding transcription factor activity"/>
    <property type="evidence" value="ECO:0007669"/>
    <property type="project" value="InterPro"/>
</dbReference>
<proteinExistence type="predicted"/>
<dbReference type="PROSITE" id="PS00041">
    <property type="entry name" value="HTH_ARAC_FAMILY_1"/>
    <property type="match status" value="1"/>
</dbReference>
<dbReference type="SMART" id="SM00342">
    <property type="entry name" value="HTH_ARAC"/>
    <property type="match status" value="1"/>
</dbReference>
<evidence type="ECO:0000313" key="5">
    <source>
        <dbReference type="EMBL" id="VDG26556.1"/>
    </source>
</evidence>
<dbReference type="PANTHER" id="PTHR43280:SF2">
    <property type="entry name" value="HTH-TYPE TRANSCRIPTIONAL REGULATOR EXSA"/>
    <property type="match status" value="1"/>
</dbReference>
<dbReference type="PROSITE" id="PS01124">
    <property type="entry name" value="HTH_ARAC_FAMILY_2"/>
    <property type="match status" value="1"/>
</dbReference>
<accession>A0A660DXG8</accession>
<gene>
    <name evidence="5" type="ORF">MUDAN_MDHGFNIF_00001</name>
</gene>
<protein>
    <submittedName>
        <fullName evidence="5">Transcription regulator [Lactobacillus brevis KB290]</fullName>
    </submittedName>
</protein>
<dbReference type="Proteomes" id="UP000289996">
    <property type="component" value="Unassembled WGS sequence"/>
</dbReference>
<feature type="domain" description="HTH araC/xylS-type" evidence="4">
    <location>
        <begin position="150"/>
        <end position="250"/>
    </location>
</feature>
<evidence type="ECO:0000256" key="3">
    <source>
        <dbReference type="ARBA" id="ARBA00023163"/>
    </source>
</evidence>
<dbReference type="SUPFAM" id="SSF46689">
    <property type="entry name" value="Homeodomain-like"/>
    <property type="match status" value="1"/>
</dbReference>
<dbReference type="InterPro" id="IPR009057">
    <property type="entry name" value="Homeodomain-like_sf"/>
</dbReference>
<dbReference type="GO" id="GO:0043565">
    <property type="term" value="F:sequence-specific DNA binding"/>
    <property type="evidence" value="ECO:0007669"/>
    <property type="project" value="InterPro"/>
</dbReference>
<dbReference type="PANTHER" id="PTHR43280">
    <property type="entry name" value="ARAC-FAMILY TRANSCRIPTIONAL REGULATOR"/>
    <property type="match status" value="1"/>
</dbReference>
<sequence length="255" mass="30252">MFSILDIQYTDYLDFLQSYTTSDQTTKALILIGYVERDFIRFYRAGRIEEGLKFARDNLQRSRTLLNQLSPTEKVVQLNAFVDILSFEGIQNHVNIYQFIELQLAYHQRLKTLPVTTKKYMPLVYEIVRDFGHLAQKDGLSYTSHLEATLDVIYYIHAHLHRKVTVKKVLEHVNKRYNPLTIQRVFTKEMNMSIRDYINMEKIREAERLLLASKTPIQKIAHELNFYDAADFSKRFKREIGMTPLEYRQQNSQID</sequence>
<keyword evidence="6" id="KW-1185">Reference proteome</keyword>
<evidence type="ECO:0000259" key="4">
    <source>
        <dbReference type="PROSITE" id="PS01124"/>
    </source>
</evidence>
<evidence type="ECO:0000313" key="6">
    <source>
        <dbReference type="Proteomes" id="UP000289996"/>
    </source>
</evidence>
<evidence type="ECO:0000256" key="2">
    <source>
        <dbReference type="ARBA" id="ARBA00023125"/>
    </source>
</evidence>
<dbReference type="InterPro" id="IPR018062">
    <property type="entry name" value="HTH_AraC-typ_CS"/>
</dbReference>